<evidence type="ECO:0000256" key="3">
    <source>
        <dbReference type="ARBA" id="ARBA00022827"/>
    </source>
</evidence>
<evidence type="ECO:0000313" key="6">
    <source>
        <dbReference type="EMBL" id="GAC66943.1"/>
    </source>
</evidence>
<dbReference type="Proteomes" id="UP000011666">
    <property type="component" value="Unassembled WGS sequence"/>
</dbReference>
<evidence type="ECO:0000256" key="4">
    <source>
        <dbReference type="ARBA" id="ARBA00023002"/>
    </source>
</evidence>
<keyword evidence="2" id="KW-0285">Flavoprotein</keyword>
<keyword evidence="7" id="KW-1185">Reference proteome</keyword>
<gene>
    <name evidence="6" type="ORF">GS4_05_01550</name>
</gene>
<dbReference type="STRING" id="1223545.GS4_05_01550"/>
<dbReference type="Gene3D" id="3.30.9.10">
    <property type="entry name" value="D-Amino Acid Oxidase, subunit A, domain 2"/>
    <property type="match status" value="1"/>
</dbReference>
<dbReference type="PRINTS" id="PR00420">
    <property type="entry name" value="RNGMNOXGNASE"/>
</dbReference>
<evidence type="ECO:0000259" key="5">
    <source>
        <dbReference type="Pfam" id="PF01266"/>
    </source>
</evidence>
<dbReference type="Pfam" id="PF01266">
    <property type="entry name" value="DAO"/>
    <property type="match status" value="1"/>
</dbReference>
<proteinExistence type="predicted"/>
<dbReference type="EMBL" id="BANX01000005">
    <property type="protein sequence ID" value="GAC66943.1"/>
    <property type="molecule type" value="Genomic_DNA"/>
</dbReference>
<protein>
    <submittedName>
        <fullName evidence="6">Putative oxidoreductase</fullName>
    </submittedName>
</protein>
<reference evidence="6 7" key="1">
    <citation type="submission" date="2013-01" db="EMBL/GenBank/DDBJ databases">
        <title>Whole genome shotgun sequence of Gordonia soli NBRC 108243.</title>
        <authorList>
            <person name="Isaki-Nakamura S."/>
            <person name="Hosoyama A."/>
            <person name="Tsuchikane K."/>
            <person name="Ando Y."/>
            <person name="Baba S."/>
            <person name="Ohji S."/>
            <person name="Hamada M."/>
            <person name="Tamura T."/>
            <person name="Yamazoe A."/>
            <person name="Yamazaki S."/>
            <person name="Fujita N."/>
        </authorList>
    </citation>
    <scope>NUCLEOTIDE SEQUENCE [LARGE SCALE GENOMIC DNA]</scope>
    <source>
        <strain evidence="6 7">NBRC 108243</strain>
    </source>
</reference>
<dbReference type="GO" id="GO:0008115">
    <property type="term" value="F:sarcosine oxidase activity"/>
    <property type="evidence" value="ECO:0007669"/>
    <property type="project" value="TreeGrafter"/>
</dbReference>
<accession>M0QEC8</accession>
<name>M0QEC8_9ACTN</name>
<feature type="domain" description="FAD dependent oxidoreductase" evidence="5">
    <location>
        <begin position="6"/>
        <end position="343"/>
    </location>
</feature>
<organism evidence="6 7">
    <name type="scientific">Gordonia soli NBRC 108243</name>
    <dbReference type="NCBI Taxonomy" id="1223545"/>
    <lineage>
        <taxon>Bacteria</taxon>
        <taxon>Bacillati</taxon>
        <taxon>Actinomycetota</taxon>
        <taxon>Actinomycetes</taxon>
        <taxon>Mycobacteriales</taxon>
        <taxon>Gordoniaceae</taxon>
        <taxon>Gordonia</taxon>
    </lineage>
</organism>
<dbReference type="PANTHER" id="PTHR10961:SF46">
    <property type="entry name" value="PEROXISOMAL SARCOSINE OXIDASE"/>
    <property type="match status" value="1"/>
</dbReference>
<dbReference type="OrthoDB" id="9801699at2"/>
<dbReference type="InterPro" id="IPR045170">
    <property type="entry name" value="MTOX"/>
</dbReference>
<evidence type="ECO:0000256" key="1">
    <source>
        <dbReference type="ARBA" id="ARBA00001974"/>
    </source>
</evidence>
<evidence type="ECO:0000313" key="7">
    <source>
        <dbReference type="Proteomes" id="UP000011666"/>
    </source>
</evidence>
<evidence type="ECO:0000256" key="2">
    <source>
        <dbReference type="ARBA" id="ARBA00022630"/>
    </source>
</evidence>
<dbReference type="eggNOG" id="COG0665">
    <property type="taxonomic scope" value="Bacteria"/>
</dbReference>
<dbReference type="PANTHER" id="PTHR10961">
    <property type="entry name" value="PEROXISOMAL SARCOSINE OXIDASE"/>
    <property type="match status" value="1"/>
</dbReference>
<dbReference type="RefSeq" id="WP_007617643.1">
    <property type="nucleotide sequence ID" value="NZ_BANX01000005.1"/>
</dbReference>
<dbReference type="InterPro" id="IPR006076">
    <property type="entry name" value="FAD-dep_OxRdtase"/>
</dbReference>
<dbReference type="GO" id="GO:0050660">
    <property type="term" value="F:flavin adenine dinucleotide binding"/>
    <property type="evidence" value="ECO:0007669"/>
    <property type="project" value="InterPro"/>
</dbReference>
<comment type="cofactor">
    <cofactor evidence="1">
        <name>FAD</name>
        <dbReference type="ChEBI" id="CHEBI:57692"/>
    </cofactor>
</comment>
<dbReference type="AlphaFoldDB" id="M0QEC8"/>
<dbReference type="InterPro" id="IPR036188">
    <property type="entry name" value="FAD/NAD-bd_sf"/>
</dbReference>
<dbReference type="Gene3D" id="3.50.50.60">
    <property type="entry name" value="FAD/NAD(P)-binding domain"/>
    <property type="match status" value="1"/>
</dbReference>
<comment type="caution">
    <text evidence="6">The sequence shown here is derived from an EMBL/GenBank/DDBJ whole genome shotgun (WGS) entry which is preliminary data.</text>
</comment>
<keyword evidence="4" id="KW-0560">Oxidoreductase</keyword>
<dbReference type="SUPFAM" id="SSF51905">
    <property type="entry name" value="FAD/NAD(P)-binding domain"/>
    <property type="match status" value="1"/>
</dbReference>
<keyword evidence="3" id="KW-0274">FAD</keyword>
<sequence>MATTSDVAVIGAGIVGLSTAHHLLQAGFSVTVYESGTPGGGQSAGQSRIFRHAHDDPRMVGFAVESRRRWAELEDRFGRQLISRDGALALGDAVARRLAVMREHPEIEAEEIGGDELATRLPVLADFDGPAMLDRTAGSIATRTAIELLASEVGARLVSDTVLGVRQTESGGVEVLAGTHRGGHGAVIVCAGRGTAPLAYGAGLAPPIEVRAHVRASFRPRDDVGSLATLQDGSGAFGEAGVYAAAYPDRSRYGVGLAEAVAARDDGAVLEPDGLAEHVSRVRRYVERALPGLDPEPTDLVHCWVTRLPWGDDGVAVWRTGDRWFLAGHNLFKHGPALGALLARGLADDSVPEILRPETRFGSDVDHL</sequence>